<protein>
    <recommendedName>
        <fullName evidence="3">Malonyl-CoA:ACP transacylase (MAT) domain-containing protein</fullName>
    </recommendedName>
</protein>
<dbReference type="SMART" id="SM00827">
    <property type="entry name" value="PKS_AT"/>
    <property type="match status" value="1"/>
</dbReference>
<reference evidence="4 5" key="1">
    <citation type="submission" date="2016-12" db="EMBL/GenBank/DDBJ databases">
        <title>Amycolatopsis keratiniphila subsp. keratiniphila genome sequencing and assembly.</title>
        <authorList>
            <person name="Mayilraj S."/>
            <person name="Kaur N."/>
        </authorList>
    </citation>
    <scope>NUCLEOTIDE SEQUENCE [LARGE SCALE GENOMIC DNA]</scope>
    <source>
        <strain evidence="4 5">DSM 44409</strain>
    </source>
</reference>
<sequence length="346" mass="37271">MSSSTRSSLPDPERTVTPRRSVVFMFPGQGAQHVQMAAGLYGHYQPFTEMMDRAFSFFERHGRFLRREWLASTPSAQFDDVSVAQPLLYAVNCALGTQAIELGIRPDVLMGHSVGELSAATFGGVFDFETGLQIIDELIDRCSGVPAGGMISVACSADRIESHLTEQVTIGAINAPRQLLLAGPDAALEAVRERLIREDITCKRTPARQPFHSPAMLSAPVGERAWATKLREPARTVLSCYTGKELDKATATDPDFWSSQPALPVLFGPTLDALLAERSCLLIQTGPGQNLTALARRLPTVRSGTSAAVPMLPAGVQPDSAADREAITALLRHPALVSQPDVGTPR</sequence>
<accession>A0A1W2M3W4</accession>
<evidence type="ECO:0000313" key="4">
    <source>
        <dbReference type="EMBL" id="ONF74379.1"/>
    </source>
</evidence>
<dbReference type="Gene3D" id="3.30.70.3290">
    <property type="match status" value="1"/>
</dbReference>
<dbReference type="GO" id="GO:0006633">
    <property type="term" value="P:fatty acid biosynthetic process"/>
    <property type="evidence" value="ECO:0007669"/>
    <property type="project" value="TreeGrafter"/>
</dbReference>
<comment type="caution">
    <text evidence="4">The sequence shown here is derived from an EMBL/GenBank/DDBJ whole genome shotgun (WGS) entry which is preliminary data.</text>
</comment>
<dbReference type="InterPro" id="IPR050091">
    <property type="entry name" value="PKS_NRPS_Biosynth_Enz"/>
</dbReference>
<dbReference type="Gene3D" id="3.40.366.10">
    <property type="entry name" value="Malonyl-Coenzyme A Acyl Carrier Protein, domain 2"/>
    <property type="match status" value="1"/>
</dbReference>
<evidence type="ECO:0000256" key="1">
    <source>
        <dbReference type="ARBA" id="ARBA00022450"/>
    </source>
</evidence>
<dbReference type="InterPro" id="IPR016036">
    <property type="entry name" value="Malonyl_transacylase_ACP-bd"/>
</dbReference>
<evidence type="ECO:0000259" key="3">
    <source>
        <dbReference type="SMART" id="SM00827"/>
    </source>
</evidence>
<dbReference type="InterPro" id="IPR014043">
    <property type="entry name" value="Acyl_transferase_dom"/>
</dbReference>
<dbReference type="Gene3D" id="3.30.70.250">
    <property type="entry name" value="Malonyl-CoA ACP transacylase, ACP-binding"/>
    <property type="match status" value="1"/>
</dbReference>
<keyword evidence="2" id="KW-0597">Phosphoprotein</keyword>
<dbReference type="AlphaFoldDB" id="A0A1W2M3W4"/>
<dbReference type="GO" id="GO:0005886">
    <property type="term" value="C:plasma membrane"/>
    <property type="evidence" value="ECO:0007669"/>
    <property type="project" value="TreeGrafter"/>
</dbReference>
<gene>
    <name evidence="4" type="ORF">AVR91_0203575</name>
</gene>
<keyword evidence="1" id="KW-0596">Phosphopantetheine</keyword>
<dbReference type="Pfam" id="PF00698">
    <property type="entry name" value="Acyl_transf_1"/>
    <property type="match status" value="1"/>
</dbReference>
<dbReference type="SUPFAM" id="SSF52151">
    <property type="entry name" value="FabD/lysophospholipase-like"/>
    <property type="match status" value="1"/>
</dbReference>
<dbReference type="GO" id="GO:0005737">
    <property type="term" value="C:cytoplasm"/>
    <property type="evidence" value="ECO:0007669"/>
    <property type="project" value="TreeGrafter"/>
</dbReference>
<feature type="domain" description="Malonyl-CoA:ACP transacylase (MAT)" evidence="3">
    <location>
        <begin position="25"/>
        <end position="334"/>
    </location>
</feature>
<dbReference type="EMBL" id="LQMT02000005">
    <property type="protein sequence ID" value="ONF74379.1"/>
    <property type="molecule type" value="Genomic_DNA"/>
</dbReference>
<dbReference type="SUPFAM" id="SSF55048">
    <property type="entry name" value="Probable ACP-binding domain of malonyl-CoA ACP transacylase"/>
    <property type="match status" value="1"/>
</dbReference>
<dbReference type="PANTHER" id="PTHR43775:SF37">
    <property type="entry name" value="SI:DKEY-61P9.11"/>
    <property type="match status" value="1"/>
</dbReference>
<proteinExistence type="predicted"/>
<dbReference type="GO" id="GO:0004312">
    <property type="term" value="F:fatty acid synthase activity"/>
    <property type="evidence" value="ECO:0007669"/>
    <property type="project" value="TreeGrafter"/>
</dbReference>
<organism evidence="4 5">
    <name type="scientific">Amycolatopsis keratiniphila subsp. keratiniphila</name>
    <dbReference type="NCBI Taxonomy" id="227715"/>
    <lineage>
        <taxon>Bacteria</taxon>
        <taxon>Bacillati</taxon>
        <taxon>Actinomycetota</taxon>
        <taxon>Actinomycetes</taxon>
        <taxon>Pseudonocardiales</taxon>
        <taxon>Pseudonocardiaceae</taxon>
        <taxon>Amycolatopsis</taxon>
        <taxon>Amycolatopsis japonica group</taxon>
    </lineage>
</organism>
<dbReference type="GO" id="GO:0071770">
    <property type="term" value="P:DIM/DIP cell wall layer assembly"/>
    <property type="evidence" value="ECO:0007669"/>
    <property type="project" value="TreeGrafter"/>
</dbReference>
<evidence type="ECO:0000313" key="5">
    <source>
        <dbReference type="Proteomes" id="UP000076660"/>
    </source>
</evidence>
<dbReference type="InterPro" id="IPR001227">
    <property type="entry name" value="Ac_transferase_dom_sf"/>
</dbReference>
<dbReference type="Proteomes" id="UP000076660">
    <property type="component" value="Unassembled WGS sequence"/>
</dbReference>
<dbReference type="InterPro" id="IPR016035">
    <property type="entry name" value="Acyl_Trfase/lysoPLipase"/>
</dbReference>
<name>A0A1W2M3W4_9PSEU</name>
<evidence type="ECO:0000256" key="2">
    <source>
        <dbReference type="ARBA" id="ARBA00022553"/>
    </source>
</evidence>
<dbReference type="PANTHER" id="PTHR43775">
    <property type="entry name" value="FATTY ACID SYNTHASE"/>
    <property type="match status" value="1"/>
</dbReference>